<dbReference type="RefSeq" id="XP_001030018.2">
    <property type="nucleotide sequence ID" value="XM_001030018.2"/>
</dbReference>
<feature type="transmembrane region" description="Helical" evidence="2">
    <location>
        <begin position="21"/>
        <end position="43"/>
    </location>
</feature>
<dbReference type="GeneID" id="7846414"/>
<keyword evidence="4" id="KW-1185">Reference proteome</keyword>
<feature type="region of interest" description="Disordered" evidence="1">
    <location>
        <begin position="542"/>
        <end position="637"/>
    </location>
</feature>
<dbReference type="EMBL" id="GG662520">
    <property type="protein sequence ID" value="EAR82355.2"/>
    <property type="molecule type" value="Genomic_DNA"/>
</dbReference>
<keyword evidence="2 3" id="KW-0812">Transmembrane</keyword>
<sequence>MNAQSKSFINIQKQINLSLQLISKFIYILYINIFTFQNIFIFYQMDGYQKCLTKQSSKNISEALNNSYIQDGLFIENLKQNKEIGPWEQENNNLFDLFCSELEGSHQFIKYSIHTKQRKKSKKKKTVIKNEESVKKYDLSQNKQNVALQQYYYTPQVFHSLNQPIDCTVYICDQDIKIDDQQKAQGYNLERQDELYNFQSNTDIKNYQPTKTLSMVDFPQHKQCFIQQNNKLDENSIPNNNNQNSSFDEKIVLRNFKRKSKSQIRQYENSNKEIVQGVNGGMISQSSNSNYPNNNSLFLEADQTSKQQIIDSFELGQQISQAKLLEKKILQKYFDVNVIQQQHQQQTLSPKNQFFLRGSLQNAQIKDSPSSKAYIGKTERSPIKNAQMIVHQQSEQTQIQQAMLNQQAKFKKFKSLRCKQRSISSQSSQIKIPTLMNDISNERSPIQIEKQKYQTQEDILTSQNIQLKQKNLPILKGNVFAGNNIELSQQQQKDSSKKAANQQALLLKNQRQHHQSANKDQQQIIQQQQLFLEQEEQIYLPQSARNYPDYDQVNSTVSKLEDHKSRKSSFRQSRKDSRDSLNLIGLIKNGNQKNEFDSTRQTPQKNSNYPKISQADNTQNNNEAKQSYNSPWQRKNTNKLPQLILSSILNDNQNNDEKSQVMNSNYADQNINSQRIINFPIYDQKPANRQNSHFSNLQQTKFIQLYFNKSAKKPPIHYQSSFQKHIN</sequence>
<dbReference type="Proteomes" id="UP000009168">
    <property type="component" value="Unassembled WGS sequence"/>
</dbReference>
<organism evidence="3 4">
    <name type="scientific">Tetrahymena thermophila (strain SB210)</name>
    <dbReference type="NCBI Taxonomy" id="312017"/>
    <lineage>
        <taxon>Eukaryota</taxon>
        <taxon>Sar</taxon>
        <taxon>Alveolata</taxon>
        <taxon>Ciliophora</taxon>
        <taxon>Intramacronucleata</taxon>
        <taxon>Oligohymenophorea</taxon>
        <taxon>Hymenostomatida</taxon>
        <taxon>Tetrahymenina</taxon>
        <taxon>Tetrahymenidae</taxon>
        <taxon>Tetrahymena</taxon>
    </lineage>
</organism>
<protein>
    <submittedName>
        <fullName evidence="3">Transmembrane protein, putative</fullName>
    </submittedName>
</protein>
<gene>
    <name evidence="3" type="ORF">TTHERM_01179860</name>
</gene>
<evidence type="ECO:0000313" key="4">
    <source>
        <dbReference type="Proteomes" id="UP000009168"/>
    </source>
</evidence>
<name>Q22AN9_TETTS</name>
<dbReference type="KEGG" id="tet:TTHERM_01179860"/>
<dbReference type="AlphaFoldDB" id="Q22AN9"/>
<evidence type="ECO:0000313" key="3">
    <source>
        <dbReference type="EMBL" id="EAR82355.2"/>
    </source>
</evidence>
<feature type="compositionally biased region" description="Polar residues" evidence="1">
    <location>
        <begin position="589"/>
        <end position="637"/>
    </location>
</feature>
<keyword evidence="2" id="KW-1133">Transmembrane helix</keyword>
<reference evidence="4" key="1">
    <citation type="journal article" date="2006" name="PLoS Biol.">
        <title>Macronuclear genome sequence of the ciliate Tetrahymena thermophila, a model eukaryote.</title>
        <authorList>
            <person name="Eisen J.A."/>
            <person name="Coyne R.S."/>
            <person name="Wu M."/>
            <person name="Wu D."/>
            <person name="Thiagarajan M."/>
            <person name="Wortman J.R."/>
            <person name="Badger J.H."/>
            <person name="Ren Q."/>
            <person name="Amedeo P."/>
            <person name="Jones K.M."/>
            <person name="Tallon L.J."/>
            <person name="Delcher A.L."/>
            <person name="Salzberg S.L."/>
            <person name="Silva J.C."/>
            <person name="Haas B.J."/>
            <person name="Majoros W.H."/>
            <person name="Farzad M."/>
            <person name="Carlton J.M."/>
            <person name="Smith R.K. Jr."/>
            <person name="Garg J."/>
            <person name="Pearlman R.E."/>
            <person name="Karrer K.M."/>
            <person name="Sun L."/>
            <person name="Manning G."/>
            <person name="Elde N.C."/>
            <person name="Turkewitz A.P."/>
            <person name="Asai D.J."/>
            <person name="Wilkes D.E."/>
            <person name="Wang Y."/>
            <person name="Cai H."/>
            <person name="Collins K."/>
            <person name="Stewart B.A."/>
            <person name="Lee S.R."/>
            <person name="Wilamowska K."/>
            <person name="Weinberg Z."/>
            <person name="Ruzzo W.L."/>
            <person name="Wloga D."/>
            <person name="Gaertig J."/>
            <person name="Frankel J."/>
            <person name="Tsao C.-C."/>
            <person name="Gorovsky M.A."/>
            <person name="Keeling P.J."/>
            <person name="Waller R.F."/>
            <person name="Patron N.J."/>
            <person name="Cherry J.M."/>
            <person name="Stover N.A."/>
            <person name="Krieger C.J."/>
            <person name="del Toro C."/>
            <person name="Ryder H.F."/>
            <person name="Williamson S.C."/>
            <person name="Barbeau R.A."/>
            <person name="Hamilton E.P."/>
            <person name="Orias E."/>
        </authorList>
    </citation>
    <scope>NUCLEOTIDE SEQUENCE [LARGE SCALE GENOMIC DNA]</scope>
    <source>
        <strain evidence="4">SB210</strain>
    </source>
</reference>
<dbReference type="HOGENOM" id="CLU_402560_0_0_1"/>
<keyword evidence="2" id="KW-0472">Membrane</keyword>
<evidence type="ECO:0000256" key="1">
    <source>
        <dbReference type="SAM" id="MobiDB-lite"/>
    </source>
</evidence>
<proteinExistence type="predicted"/>
<dbReference type="InParanoid" id="Q22AN9"/>
<accession>Q22AN9</accession>
<evidence type="ECO:0000256" key="2">
    <source>
        <dbReference type="SAM" id="Phobius"/>
    </source>
</evidence>